<feature type="transmembrane region" description="Helical" evidence="2">
    <location>
        <begin position="63"/>
        <end position="82"/>
    </location>
</feature>
<keyword evidence="2" id="KW-1133">Transmembrane helix</keyword>
<proteinExistence type="predicted"/>
<keyword evidence="2" id="KW-0812">Transmembrane</keyword>
<keyword evidence="4" id="KW-1185">Reference proteome</keyword>
<dbReference type="InterPro" id="IPR019277">
    <property type="entry name" value="DUF2304"/>
</dbReference>
<feature type="transmembrane region" description="Helical" evidence="2">
    <location>
        <begin position="6"/>
        <end position="22"/>
    </location>
</feature>
<reference evidence="4" key="1">
    <citation type="journal article" date="2020" name="Microbiol. Resour. Announc.">
        <title>Draft Genome Sequences of Thiorhodococcus mannitoliphagus and Thiorhodococcus minor, Purple Sulfur Photosynthetic Bacteria in the Gammaproteobacterial Family Chromatiaceae.</title>
        <authorList>
            <person name="Aviles F.A."/>
            <person name="Meyer T.E."/>
            <person name="Kyndt J.A."/>
        </authorList>
    </citation>
    <scope>NUCLEOTIDE SEQUENCE [LARGE SCALE GENOMIC DNA]</scope>
    <source>
        <strain evidence="4">DSM 18266</strain>
    </source>
</reference>
<evidence type="ECO:0000313" key="4">
    <source>
        <dbReference type="Proteomes" id="UP000471640"/>
    </source>
</evidence>
<accession>A0A6P1DN26</accession>
<feature type="compositionally biased region" description="Basic and acidic residues" evidence="1">
    <location>
        <begin position="119"/>
        <end position="133"/>
    </location>
</feature>
<evidence type="ECO:0000256" key="1">
    <source>
        <dbReference type="SAM" id="MobiDB-lite"/>
    </source>
</evidence>
<evidence type="ECO:0000256" key="2">
    <source>
        <dbReference type="SAM" id="Phobius"/>
    </source>
</evidence>
<dbReference type="Proteomes" id="UP000471640">
    <property type="component" value="Unassembled WGS sequence"/>
</dbReference>
<reference evidence="3 4" key="2">
    <citation type="submission" date="2020-02" db="EMBL/GenBank/DDBJ databases">
        <title>Genome sequences of Thiorhodococcus mannitoliphagus and Thiorhodococcus minor, purple sulfur photosynthetic bacteria in the gammaproteobacterial family, Chromatiaceae.</title>
        <authorList>
            <person name="Aviles F.A."/>
            <person name="Meyer T.E."/>
            <person name="Kyndt J.A."/>
        </authorList>
    </citation>
    <scope>NUCLEOTIDE SEQUENCE [LARGE SCALE GENOMIC DNA]</scope>
    <source>
        <strain evidence="3 4">DSM 18266</strain>
    </source>
</reference>
<name>A0A6P1DN26_9GAMM</name>
<protein>
    <submittedName>
        <fullName evidence="3">DUF2304 domain-containing protein</fullName>
    </submittedName>
</protein>
<dbReference type="AlphaFoldDB" id="A0A6P1DN26"/>
<evidence type="ECO:0000313" key="3">
    <source>
        <dbReference type="EMBL" id="NEX19339.1"/>
    </source>
</evidence>
<dbReference type="Pfam" id="PF10066">
    <property type="entry name" value="DUF2304"/>
    <property type="match status" value="1"/>
</dbReference>
<sequence length="133" mass="14987">MTYQMTSMALGITISAVILLLVRRDHLHGPYALWWIGAAGATILLGAFPRIVDYIARHLGINYPPMLIVVIGLGLLLLKILTMDLERSRQERQIRRLTQHIAILETRIKASQSAGASRQTEHSARQHRPQTED</sequence>
<dbReference type="RefSeq" id="WP_164652241.1">
    <property type="nucleotide sequence ID" value="NZ_JAAIJR010000008.1"/>
</dbReference>
<comment type="caution">
    <text evidence="3">The sequence shown here is derived from an EMBL/GenBank/DDBJ whole genome shotgun (WGS) entry which is preliminary data.</text>
</comment>
<dbReference type="EMBL" id="JAAIJR010000008">
    <property type="protein sequence ID" value="NEX19339.1"/>
    <property type="molecule type" value="Genomic_DNA"/>
</dbReference>
<keyword evidence="2" id="KW-0472">Membrane</keyword>
<organism evidence="3 4">
    <name type="scientific">Thiorhodococcus mannitoliphagus</name>
    <dbReference type="NCBI Taxonomy" id="329406"/>
    <lineage>
        <taxon>Bacteria</taxon>
        <taxon>Pseudomonadati</taxon>
        <taxon>Pseudomonadota</taxon>
        <taxon>Gammaproteobacteria</taxon>
        <taxon>Chromatiales</taxon>
        <taxon>Chromatiaceae</taxon>
        <taxon>Thiorhodococcus</taxon>
    </lineage>
</organism>
<feature type="region of interest" description="Disordered" evidence="1">
    <location>
        <begin position="110"/>
        <end position="133"/>
    </location>
</feature>
<gene>
    <name evidence="3" type="ORF">G3480_03255</name>
</gene>
<feature type="transmembrane region" description="Helical" evidence="2">
    <location>
        <begin position="31"/>
        <end position="51"/>
    </location>
</feature>